<proteinExistence type="predicted"/>
<dbReference type="AlphaFoldDB" id="A0A645HP25"/>
<name>A0A645HP25_9ZZZZ</name>
<organism evidence="1">
    <name type="scientific">bioreactor metagenome</name>
    <dbReference type="NCBI Taxonomy" id="1076179"/>
    <lineage>
        <taxon>unclassified sequences</taxon>
        <taxon>metagenomes</taxon>
        <taxon>ecological metagenomes</taxon>
    </lineage>
</organism>
<evidence type="ECO:0000313" key="1">
    <source>
        <dbReference type="EMBL" id="MPN40805.1"/>
    </source>
</evidence>
<dbReference type="EMBL" id="VSSQ01097437">
    <property type="protein sequence ID" value="MPN40805.1"/>
    <property type="molecule type" value="Genomic_DNA"/>
</dbReference>
<protein>
    <submittedName>
        <fullName evidence="1">Uncharacterized protein</fullName>
    </submittedName>
</protein>
<reference evidence="1" key="1">
    <citation type="submission" date="2019-08" db="EMBL/GenBank/DDBJ databases">
        <authorList>
            <person name="Kucharzyk K."/>
            <person name="Murdoch R.W."/>
            <person name="Higgins S."/>
            <person name="Loffler F."/>
        </authorList>
    </citation>
    <scope>NUCLEOTIDE SEQUENCE</scope>
</reference>
<gene>
    <name evidence="1" type="ORF">SDC9_188344</name>
</gene>
<sequence length="98" mass="11423">MSMRKADLLQKKLTFLLVVDASIKNLLCFTEQMLKVVRLKSSLLKKLFLIDFAAAQGSMTDVKLWIYLHTLSLWQIQQMILRLSVLLMFLKEELGIHQ</sequence>
<comment type="caution">
    <text evidence="1">The sequence shown here is derived from an EMBL/GenBank/DDBJ whole genome shotgun (WGS) entry which is preliminary data.</text>
</comment>
<accession>A0A645HP25</accession>